<accession>A0A5J4W780</accession>
<feature type="region of interest" description="Disordered" evidence="1">
    <location>
        <begin position="113"/>
        <end position="146"/>
    </location>
</feature>
<organism evidence="2 3">
    <name type="scientific">Streblomastix strix</name>
    <dbReference type="NCBI Taxonomy" id="222440"/>
    <lineage>
        <taxon>Eukaryota</taxon>
        <taxon>Metamonada</taxon>
        <taxon>Preaxostyla</taxon>
        <taxon>Oxymonadida</taxon>
        <taxon>Streblomastigidae</taxon>
        <taxon>Streblomastix</taxon>
    </lineage>
</organism>
<proteinExistence type="predicted"/>
<comment type="caution">
    <text evidence="2">The sequence shown here is derived from an EMBL/GenBank/DDBJ whole genome shotgun (WGS) entry which is preliminary data.</text>
</comment>
<reference evidence="2 3" key="1">
    <citation type="submission" date="2019-03" db="EMBL/GenBank/DDBJ databases">
        <title>Single cell metagenomics reveals metabolic interactions within the superorganism composed of flagellate Streblomastix strix and complex community of Bacteroidetes bacteria on its surface.</title>
        <authorList>
            <person name="Treitli S.C."/>
            <person name="Kolisko M."/>
            <person name="Husnik F."/>
            <person name="Keeling P."/>
            <person name="Hampl V."/>
        </authorList>
    </citation>
    <scope>NUCLEOTIDE SEQUENCE [LARGE SCALE GENOMIC DNA]</scope>
    <source>
        <strain evidence="2">ST1C</strain>
    </source>
</reference>
<evidence type="ECO:0000313" key="2">
    <source>
        <dbReference type="EMBL" id="KAA6390698.1"/>
    </source>
</evidence>
<feature type="region of interest" description="Disordered" evidence="1">
    <location>
        <begin position="1"/>
        <end position="22"/>
    </location>
</feature>
<gene>
    <name evidence="2" type="ORF">EZS28_013775</name>
</gene>
<evidence type="ECO:0000256" key="1">
    <source>
        <dbReference type="SAM" id="MobiDB-lite"/>
    </source>
</evidence>
<sequence length="169" mass="19408">MQRSSTDNQGPDKEPMSHNDAAEQILKLARIRAELQDPEQTKTQLLQAGINEDDLDFRSSDTRRKYRIVIKNLLDKDFRKNLQTASESLFLKPEKRARAQQISEMAMNAKIKLDPNSQQLDSIDPTDDIEQVPNSESSSLETQSASRMIFRKETIKTMQEQIGETKEQI</sequence>
<dbReference type="AlphaFoldDB" id="A0A5J4W780"/>
<dbReference type="Proteomes" id="UP000324800">
    <property type="component" value="Unassembled WGS sequence"/>
</dbReference>
<evidence type="ECO:0000313" key="3">
    <source>
        <dbReference type="Proteomes" id="UP000324800"/>
    </source>
</evidence>
<feature type="compositionally biased region" description="Basic and acidic residues" evidence="1">
    <location>
        <begin position="10"/>
        <end position="21"/>
    </location>
</feature>
<name>A0A5J4W780_9EUKA</name>
<protein>
    <submittedName>
        <fullName evidence="2">Uncharacterized protein</fullName>
    </submittedName>
</protein>
<dbReference type="EMBL" id="SNRW01003137">
    <property type="protein sequence ID" value="KAA6390698.1"/>
    <property type="molecule type" value="Genomic_DNA"/>
</dbReference>
<feature type="compositionally biased region" description="Low complexity" evidence="1">
    <location>
        <begin position="135"/>
        <end position="146"/>
    </location>
</feature>